<name>A0ACB9IAR5_9ASTR</name>
<keyword evidence="2" id="KW-1185">Reference proteome</keyword>
<gene>
    <name evidence="1" type="ORF">L1987_27561</name>
</gene>
<dbReference type="EMBL" id="CM042026">
    <property type="protein sequence ID" value="KAI3805313.1"/>
    <property type="molecule type" value="Genomic_DNA"/>
</dbReference>
<sequence>MELRRSVGLQELFGFNHWLRVVSSSVVQSPVHTMANKSNHNQSVQRQVNDYEISRLRRVQENKRRIQDLGLKRITNSLTSLVDSQKTKKNKVRSTYISNARDEQYIPDNDDDSEEDNTNVEVSKKDICYSNIVHGTLHPKP</sequence>
<reference evidence="2" key="1">
    <citation type="journal article" date="2022" name="Mol. Ecol. Resour.">
        <title>The genomes of chicory, endive, great burdock and yacon provide insights into Asteraceae palaeo-polyploidization history and plant inulin production.</title>
        <authorList>
            <person name="Fan W."/>
            <person name="Wang S."/>
            <person name="Wang H."/>
            <person name="Wang A."/>
            <person name="Jiang F."/>
            <person name="Liu H."/>
            <person name="Zhao H."/>
            <person name="Xu D."/>
            <person name="Zhang Y."/>
        </authorList>
    </citation>
    <scope>NUCLEOTIDE SEQUENCE [LARGE SCALE GENOMIC DNA]</scope>
    <source>
        <strain evidence="2">cv. Yunnan</strain>
    </source>
</reference>
<proteinExistence type="predicted"/>
<reference evidence="1 2" key="2">
    <citation type="journal article" date="2022" name="Mol. Ecol. Resour.">
        <title>The genomes of chicory, endive, great burdock and yacon provide insights into Asteraceae paleo-polyploidization history and plant inulin production.</title>
        <authorList>
            <person name="Fan W."/>
            <person name="Wang S."/>
            <person name="Wang H."/>
            <person name="Wang A."/>
            <person name="Jiang F."/>
            <person name="Liu H."/>
            <person name="Zhao H."/>
            <person name="Xu D."/>
            <person name="Zhang Y."/>
        </authorList>
    </citation>
    <scope>NUCLEOTIDE SEQUENCE [LARGE SCALE GENOMIC DNA]</scope>
    <source>
        <strain evidence="2">cv. Yunnan</strain>
        <tissue evidence="1">Leaves</tissue>
    </source>
</reference>
<dbReference type="Proteomes" id="UP001056120">
    <property type="component" value="Linkage Group LG09"/>
</dbReference>
<accession>A0ACB9IAR5</accession>
<evidence type="ECO:0000313" key="1">
    <source>
        <dbReference type="EMBL" id="KAI3805313.1"/>
    </source>
</evidence>
<organism evidence="1 2">
    <name type="scientific">Smallanthus sonchifolius</name>
    <dbReference type="NCBI Taxonomy" id="185202"/>
    <lineage>
        <taxon>Eukaryota</taxon>
        <taxon>Viridiplantae</taxon>
        <taxon>Streptophyta</taxon>
        <taxon>Embryophyta</taxon>
        <taxon>Tracheophyta</taxon>
        <taxon>Spermatophyta</taxon>
        <taxon>Magnoliopsida</taxon>
        <taxon>eudicotyledons</taxon>
        <taxon>Gunneridae</taxon>
        <taxon>Pentapetalae</taxon>
        <taxon>asterids</taxon>
        <taxon>campanulids</taxon>
        <taxon>Asterales</taxon>
        <taxon>Asteraceae</taxon>
        <taxon>Asteroideae</taxon>
        <taxon>Heliantheae alliance</taxon>
        <taxon>Millerieae</taxon>
        <taxon>Smallanthus</taxon>
    </lineage>
</organism>
<protein>
    <submittedName>
        <fullName evidence="1">Uncharacterized protein</fullName>
    </submittedName>
</protein>
<evidence type="ECO:0000313" key="2">
    <source>
        <dbReference type="Proteomes" id="UP001056120"/>
    </source>
</evidence>
<comment type="caution">
    <text evidence="1">The sequence shown here is derived from an EMBL/GenBank/DDBJ whole genome shotgun (WGS) entry which is preliminary data.</text>
</comment>